<dbReference type="InterPro" id="IPR016181">
    <property type="entry name" value="Acyl_CoA_acyltransferase"/>
</dbReference>
<evidence type="ECO:0000259" key="1">
    <source>
        <dbReference type="Pfam" id="PF13302"/>
    </source>
</evidence>
<accession>A0ABY8X6L9</accession>
<protein>
    <submittedName>
        <fullName evidence="2">GNAT family protein</fullName>
        <ecNumber evidence="2">2.-.-.-</ecNumber>
    </submittedName>
</protein>
<name>A0ABY8X6L9_9BACL</name>
<dbReference type="Gene3D" id="3.40.630.30">
    <property type="match status" value="1"/>
</dbReference>
<dbReference type="EC" id="2.-.-.-" evidence="2"/>
<dbReference type="SUPFAM" id="SSF55729">
    <property type="entry name" value="Acyl-CoA N-acyltransferases (Nat)"/>
    <property type="match status" value="1"/>
</dbReference>
<sequence length="179" mass="21226">MKLKGNRVTLSSVTNEDLDFLCELECNEDVWLYEEFVENDHNIIKSKYLEQMNSNTHVDFIMTIEADNEIKRSGLVQVWSYVAHRSSWELGLGILPEYQGYAYGYEAAKLMFDYVFKELEARKIVGMCNSLNQKSINLMEKLKMTREGTFKQELKWNDEWHDQHFYSILVSEWTNVIRN</sequence>
<dbReference type="InterPro" id="IPR000182">
    <property type="entry name" value="GNAT_dom"/>
</dbReference>
<reference evidence="2 3" key="1">
    <citation type="submission" date="2023-06" db="EMBL/GenBank/DDBJ databases">
        <title>Paenibacillus polygonum sp. nov., an endophytic bacterium, isolated from Polygonum lapathifolium L. in Nanji Wetland National Nature Reserve, South of Poyang Lake, Jiangxi Province, China.</title>
        <authorList>
            <person name="Yu Z."/>
        </authorList>
    </citation>
    <scope>NUCLEOTIDE SEQUENCE [LARGE SCALE GENOMIC DNA]</scope>
    <source>
        <strain evidence="2 3">C31</strain>
    </source>
</reference>
<keyword evidence="3" id="KW-1185">Reference proteome</keyword>
<dbReference type="GO" id="GO:0016740">
    <property type="term" value="F:transferase activity"/>
    <property type="evidence" value="ECO:0007669"/>
    <property type="project" value="UniProtKB-KW"/>
</dbReference>
<gene>
    <name evidence="2" type="ORF">QPK24_11170</name>
</gene>
<dbReference type="Proteomes" id="UP001236415">
    <property type="component" value="Chromosome"/>
</dbReference>
<evidence type="ECO:0000313" key="3">
    <source>
        <dbReference type="Proteomes" id="UP001236415"/>
    </source>
</evidence>
<dbReference type="EMBL" id="CP127162">
    <property type="protein sequence ID" value="WIV21187.1"/>
    <property type="molecule type" value="Genomic_DNA"/>
</dbReference>
<keyword evidence="2" id="KW-0808">Transferase</keyword>
<organism evidence="2 3">
    <name type="scientific">Paenibacillus polygoni</name>
    <dbReference type="NCBI Taxonomy" id="3050112"/>
    <lineage>
        <taxon>Bacteria</taxon>
        <taxon>Bacillati</taxon>
        <taxon>Bacillota</taxon>
        <taxon>Bacilli</taxon>
        <taxon>Bacillales</taxon>
        <taxon>Paenibacillaceae</taxon>
        <taxon>Paenibacillus</taxon>
    </lineage>
</organism>
<proteinExistence type="predicted"/>
<dbReference type="InterPro" id="IPR051531">
    <property type="entry name" value="N-acetyltransferase"/>
</dbReference>
<evidence type="ECO:0000313" key="2">
    <source>
        <dbReference type="EMBL" id="WIV21187.1"/>
    </source>
</evidence>
<dbReference type="PANTHER" id="PTHR43792">
    <property type="entry name" value="GNAT FAMILY, PUTATIVE (AFU_ORTHOLOGUE AFUA_3G00765)-RELATED-RELATED"/>
    <property type="match status" value="1"/>
</dbReference>
<feature type="domain" description="N-acetyltransferase" evidence="1">
    <location>
        <begin position="7"/>
        <end position="145"/>
    </location>
</feature>
<dbReference type="RefSeq" id="WP_285748718.1">
    <property type="nucleotide sequence ID" value="NZ_CP127162.1"/>
</dbReference>
<dbReference type="Pfam" id="PF13302">
    <property type="entry name" value="Acetyltransf_3"/>
    <property type="match status" value="1"/>
</dbReference>